<dbReference type="SUPFAM" id="SSF51735">
    <property type="entry name" value="NAD(P)-binding Rossmann-fold domains"/>
    <property type="match status" value="1"/>
</dbReference>
<dbReference type="PANTHER" id="PTHR45267">
    <property type="match status" value="1"/>
</dbReference>
<proteinExistence type="predicted"/>
<feature type="non-terminal residue" evidence="1">
    <location>
        <position position="153"/>
    </location>
</feature>
<evidence type="ECO:0000313" key="2">
    <source>
        <dbReference type="Proteomes" id="UP000593568"/>
    </source>
</evidence>
<reference evidence="1 2" key="1">
    <citation type="journal article" date="2019" name="Genome Biol. Evol.">
        <title>Insights into the evolution of the New World diploid cottons (Gossypium, subgenus Houzingenia) based on genome sequencing.</title>
        <authorList>
            <person name="Grover C.E."/>
            <person name="Arick M.A. 2nd"/>
            <person name="Thrash A."/>
            <person name="Conover J.L."/>
            <person name="Sanders W.S."/>
            <person name="Peterson D.G."/>
            <person name="Frelichowski J.E."/>
            <person name="Scheffler J.A."/>
            <person name="Scheffler B.E."/>
            <person name="Wendel J.F."/>
        </authorList>
    </citation>
    <scope>NUCLEOTIDE SEQUENCE [LARGE SCALE GENOMIC DNA]</scope>
    <source>
        <strain evidence="1">8</strain>
        <tissue evidence="1">Leaf</tissue>
    </source>
</reference>
<keyword evidence="2" id="KW-1185">Reference proteome</keyword>
<dbReference type="InterPro" id="IPR053241">
    <property type="entry name" value="NADPH_pterin_aldehyde_rdct"/>
</dbReference>
<dbReference type="AlphaFoldDB" id="A0A7J9EY78"/>
<dbReference type="InterPro" id="IPR036291">
    <property type="entry name" value="NAD(P)-bd_dom_sf"/>
</dbReference>
<dbReference type="Proteomes" id="UP000593568">
    <property type="component" value="Unassembled WGS sequence"/>
</dbReference>
<dbReference type="InterPro" id="IPR002347">
    <property type="entry name" value="SDR_fam"/>
</dbReference>
<comment type="caution">
    <text evidence="1">The sequence shown here is derived from an EMBL/GenBank/DDBJ whole genome shotgun (WGS) entry which is preliminary data.</text>
</comment>
<name>A0A7J9EY78_9ROSI</name>
<evidence type="ECO:0000313" key="1">
    <source>
        <dbReference type="EMBL" id="MBA0777828.1"/>
    </source>
</evidence>
<dbReference type="PANTHER" id="PTHR45267:SF2">
    <property type="entry name" value="NADPH-DEPENDENT PTERIN ALDEHYDE REDUCTASE"/>
    <property type="match status" value="1"/>
</dbReference>
<dbReference type="Gene3D" id="3.40.50.720">
    <property type="entry name" value="NAD(P)-binding Rossmann-like Domain"/>
    <property type="match status" value="1"/>
</dbReference>
<organism evidence="1 2">
    <name type="scientific">Gossypium trilobum</name>
    <dbReference type="NCBI Taxonomy" id="34281"/>
    <lineage>
        <taxon>Eukaryota</taxon>
        <taxon>Viridiplantae</taxon>
        <taxon>Streptophyta</taxon>
        <taxon>Embryophyta</taxon>
        <taxon>Tracheophyta</taxon>
        <taxon>Spermatophyta</taxon>
        <taxon>Magnoliopsida</taxon>
        <taxon>eudicotyledons</taxon>
        <taxon>Gunneridae</taxon>
        <taxon>Pentapetalae</taxon>
        <taxon>rosids</taxon>
        <taxon>malvids</taxon>
        <taxon>Malvales</taxon>
        <taxon>Malvaceae</taxon>
        <taxon>Malvoideae</taxon>
        <taxon>Gossypium</taxon>
    </lineage>
</organism>
<gene>
    <name evidence="1" type="ORF">Gotri_005797</name>
</gene>
<dbReference type="EMBL" id="JABEZW010000010">
    <property type="protein sequence ID" value="MBA0777828.1"/>
    <property type="molecule type" value="Genomic_DNA"/>
</dbReference>
<sequence length="153" mass="17496">EIDHHFIREKILTGVLQVNFVPSSDQIADVLTKPITLKQFESFRQALRVFTLNEVHKYSNNKETGRMLDIEFNIFDTEYDPYLQNVNNVGTINKNNRIWEVPVEEFDIVIDVNVKGIANVLCHFISLMLPKSRGVIVNMSFGWGRSGAALVNS</sequence>
<dbReference type="GO" id="GO:0016616">
    <property type="term" value="F:oxidoreductase activity, acting on the CH-OH group of donors, NAD or NADP as acceptor"/>
    <property type="evidence" value="ECO:0007669"/>
    <property type="project" value="TreeGrafter"/>
</dbReference>
<dbReference type="GO" id="GO:0006760">
    <property type="term" value="P:folic acid-containing compound metabolic process"/>
    <property type="evidence" value="ECO:0007669"/>
    <property type="project" value="TreeGrafter"/>
</dbReference>
<dbReference type="GO" id="GO:0005829">
    <property type="term" value="C:cytosol"/>
    <property type="evidence" value="ECO:0007669"/>
    <property type="project" value="TreeGrafter"/>
</dbReference>
<accession>A0A7J9EY78</accession>
<protein>
    <submittedName>
        <fullName evidence="1">Uncharacterized protein</fullName>
    </submittedName>
</protein>
<dbReference type="Pfam" id="PF00106">
    <property type="entry name" value="adh_short"/>
    <property type="match status" value="1"/>
</dbReference>